<feature type="region of interest" description="Disordered" evidence="1">
    <location>
        <begin position="138"/>
        <end position="163"/>
    </location>
</feature>
<dbReference type="EMBL" id="JAULSO010000002">
    <property type="protein sequence ID" value="KAK3688741.1"/>
    <property type="molecule type" value="Genomic_DNA"/>
</dbReference>
<comment type="caution">
    <text evidence="2">The sequence shown here is derived from an EMBL/GenBank/DDBJ whole genome shotgun (WGS) entry which is preliminary data.</text>
</comment>
<accession>A0AAE1CCP5</accession>
<feature type="region of interest" description="Disordered" evidence="1">
    <location>
        <begin position="650"/>
        <end position="680"/>
    </location>
</feature>
<feature type="compositionally biased region" description="Low complexity" evidence="1">
    <location>
        <begin position="359"/>
        <end position="375"/>
    </location>
</feature>
<gene>
    <name evidence="2" type="ORF">B0T22DRAFT_440269</name>
</gene>
<feature type="compositionally biased region" description="Polar residues" evidence="1">
    <location>
        <begin position="559"/>
        <end position="570"/>
    </location>
</feature>
<proteinExistence type="predicted"/>
<feature type="region of interest" description="Disordered" evidence="1">
    <location>
        <begin position="559"/>
        <end position="584"/>
    </location>
</feature>
<protein>
    <submittedName>
        <fullName evidence="2">Uncharacterized protein</fullName>
    </submittedName>
</protein>
<dbReference type="AlphaFoldDB" id="A0AAE1CCP5"/>
<reference evidence="2" key="1">
    <citation type="journal article" date="2023" name="Mol. Phylogenet. Evol.">
        <title>Genome-scale phylogeny and comparative genomics of the fungal order Sordariales.</title>
        <authorList>
            <person name="Hensen N."/>
            <person name="Bonometti L."/>
            <person name="Westerberg I."/>
            <person name="Brannstrom I.O."/>
            <person name="Guillou S."/>
            <person name="Cros-Aarteil S."/>
            <person name="Calhoun S."/>
            <person name="Haridas S."/>
            <person name="Kuo A."/>
            <person name="Mondo S."/>
            <person name="Pangilinan J."/>
            <person name="Riley R."/>
            <person name="LaButti K."/>
            <person name="Andreopoulos B."/>
            <person name="Lipzen A."/>
            <person name="Chen C."/>
            <person name="Yan M."/>
            <person name="Daum C."/>
            <person name="Ng V."/>
            <person name="Clum A."/>
            <person name="Steindorff A."/>
            <person name="Ohm R.A."/>
            <person name="Martin F."/>
            <person name="Silar P."/>
            <person name="Natvig D.O."/>
            <person name="Lalanne C."/>
            <person name="Gautier V."/>
            <person name="Ament-Velasquez S.L."/>
            <person name="Kruys A."/>
            <person name="Hutchinson M.I."/>
            <person name="Powell A.J."/>
            <person name="Barry K."/>
            <person name="Miller A.N."/>
            <person name="Grigoriev I.V."/>
            <person name="Debuchy R."/>
            <person name="Gladieux P."/>
            <person name="Hiltunen Thoren M."/>
            <person name="Johannesson H."/>
        </authorList>
    </citation>
    <scope>NUCLEOTIDE SEQUENCE</scope>
    <source>
        <strain evidence="2">CBS 314.62</strain>
    </source>
</reference>
<evidence type="ECO:0000313" key="3">
    <source>
        <dbReference type="Proteomes" id="UP001270362"/>
    </source>
</evidence>
<organism evidence="2 3">
    <name type="scientific">Podospora appendiculata</name>
    <dbReference type="NCBI Taxonomy" id="314037"/>
    <lineage>
        <taxon>Eukaryota</taxon>
        <taxon>Fungi</taxon>
        <taxon>Dikarya</taxon>
        <taxon>Ascomycota</taxon>
        <taxon>Pezizomycotina</taxon>
        <taxon>Sordariomycetes</taxon>
        <taxon>Sordariomycetidae</taxon>
        <taxon>Sordariales</taxon>
        <taxon>Podosporaceae</taxon>
        <taxon>Podospora</taxon>
    </lineage>
</organism>
<dbReference type="Proteomes" id="UP001270362">
    <property type="component" value="Unassembled WGS sequence"/>
</dbReference>
<name>A0AAE1CCP5_9PEZI</name>
<feature type="compositionally biased region" description="Low complexity" evidence="1">
    <location>
        <begin position="203"/>
        <end position="214"/>
    </location>
</feature>
<feature type="region of interest" description="Disordered" evidence="1">
    <location>
        <begin position="354"/>
        <end position="375"/>
    </location>
</feature>
<feature type="region of interest" description="Disordered" evidence="1">
    <location>
        <begin position="1"/>
        <end position="42"/>
    </location>
</feature>
<sequence length="836" mass="93307">MGHKRTNAVFAKASSGYPWDPETDQPVDLFGHPDQATSFGQDPASAAIRRNHYSDLVRRARDPTYQQRREGEVTHRRVHYRRFSTVAKRETEVRKISSARENARRRAKALTALHTSDKMAPIPEKEWHAAIEKAPFKFPAKRAKSTSPNKEKSKTRSGLTVNASKSIVSAAHPGSVSRTSTAAASSLSRTVTNSLTAASPVCSSSPRSQARSASVLHAESLRELRRRRLEYFKFLFKWNRAPTPGCRWLRSPTAIRLELLRKEKKQKRLFKFSPYMLLTLRHRRQKYHEAMDAARRSYRVLYSPTPVLPSSPSLTRANSPPSKNIMKPEAAVEMAAKRLRDHIAHIEAELAGLKKNNKPKASSATSSPGPASNSALKNGMPVIVGNLSLKIGYYFNLERAKGFKYWSALDPRYPDFTQGSSVGFWNLSLNTRCQFNFKLAKGLPTRHAKNTDVCSGSVYSFASGCDSNFRCSLFNLEQFHLFCTDSSDDSSFGQCAGSANSSQSAATVWWWSSVYLRSWFLERDPGNDPLAVCLSAPFGRYTRTSAISSPITEANLVNATSGPPENNSIAESWPGSGPLERPARPDRTKFERLALDADSYSDIFAILPGNKPVGWSSSSISVSILPFGSRFKPPARPVRENVDRATADFEAADKEGNNWQFKPATSPDSGNNGRHPKLDASSDSRYRWYAVVVNTRTRADASERASNRSSSHDCRSQSGQPVYRDFRPGHRNFPGFVTVIGPSWYPFEHGVDIDHDPARLFSYDTSSESPYYHINPARGRQARDSANPVEIRPPHVRSAKCLKLKKDLYDYDDGNMKADLETVGAEVDEGTWHGRK</sequence>
<reference evidence="2" key="2">
    <citation type="submission" date="2023-06" db="EMBL/GenBank/DDBJ databases">
        <authorList>
            <consortium name="Lawrence Berkeley National Laboratory"/>
            <person name="Haridas S."/>
            <person name="Hensen N."/>
            <person name="Bonometti L."/>
            <person name="Westerberg I."/>
            <person name="Brannstrom I.O."/>
            <person name="Guillou S."/>
            <person name="Cros-Aarteil S."/>
            <person name="Calhoun S."/>
            <person name="Kuo A."/>
            <person name="Mondo S."/>
            <person name="Pangilinan J."/>
            <person name="Riley R."/>
            <person name="Labutti K."/>
            <person name="Andreopoulos B."/>
            <person name="Lipzen A."/>
            <person name="Chen C."/>
            <person name="Yanf M."/>
            <person name="Daum C."/>
            <person name="Ng V."/>
            <person name="Clum A."/>
            <person name="Steindorff A."/>
            <person name="Ohm R."/>
            <person name="Martin F."/>
            <person name="Silar P."/>
            <person name="Natvig D."/>
            <person name="Lalanne C."/>
            <person name="Gautier V."/>
            <person name="Ament-Velasquez S.L."/>
            <person name="Kruys A."/>
            <person name="Hutchinson M.I."/>
            <person name="Powell A.J."/>
            <person name="Barry K."/>
            <person name="Miller A.N."/>
            <person name="Grigoriev I.V."/>
            <person name="Debuchy R."/>
            <person name="Gladieux P."/>
            <person name="Thoren M.H."/>
            <person name="Johannesson H."/>
        </authorList>
    </citation>
    <scope>NUCLEOTIDE SEQUENCE</scope>
    <source>
        <strain evidence="2">CBS 314.62</strain>
    </source>
</reference>
<feature type="region of interest" description="Disordered" evidence="1">
    <location>
        <begin position="196"/>
        <end position="216"/>
    </location>
</feature>
<feature type="compositionally biased region" description="Basic and acidic residues" evidence="1">
    <location>
        <begin position="699"/>
        <end position="715"/>
    </location>
</feature>
<keyword evidence="3" id="KW-1185">Reference proteome</keyword>
<evidence type="ECO:0000256" key="1">
    <source>
        <dbReference type="SAM" id="MobiDB-lite"/>
    </source>
</evidence>
<evidence type="ECO:0000313" key="2">
    <source>
        <dbReference type="EMBL" id="KAK3688741.1"/>
    </source>
</evidence>
<feature type="region of interest" description="Disordered" evidence="1">
    <location>
        <begin position="699"/>
        <end position="727"/>
    </location>
</feature>